<dbReference type="PANTHER" id="PTHR37614">
    <property type="entry name" value="OS02G0121400 PROTEIN"/>
    <property type="match status" value="1"/>
</dbReference>
<organism evidence="3 4">
    <name type="scientific">Rehmannia glutinosa</name>
    <name type="common">Chinese foxglove</name>
    <dbReference type="NCBI Taxonomy" id="99300"/>
    <lineage>
        <taxon>Eukaryota</taxon>
        <taxon>Viridiplantae</taxon>
        <taxon>Streptophyta</taxon>
        <taxon>Embryophyta</taxon>
        <taxon>Tracheophyta</taxon>
        <taxon>Spermatophyta</taxon>
        <taxon>Magnoliopsida</taxon>
        <taxon>eudicotyledons</taxon>
        <taxon>Gunneridae</taxon>
        <taxon>Pentapetalae</taxon>
        <taxon>asterids</taxon>
        <taxon>lamiids</taxon>
        <taxon>Lamiales</taxon>
        <taxon>Orobanchaceae</taxon>
        <taxon>Rehmannieae</taxon>
        <taxon>Rehmannia</taxon>
    </lineage>
</organism>
<proteinExistence type="predicted"/>
<feature type="region of interest" description="Disordered" evidence="2">
    <location>
        <begin position="56"/>
        <end position="76"/>
    </location>
</feature>
<feature type="coiled-coil region" evidence="1">
    <location>
        <begin position="124"/>
        <end position="168"/>
    </location>
</feature>
<reference evidence="3 4" key="1">
    <citation type="journal article" date="2021" name="Comput. Struct. Biotechnol. J.">
        <title>De novo genome assembly of the potent medicinal plant Rehmannia glutinosa using nanopore technology.</title>
        <authorList>
            <person name="Ma L."/>
            <person name="Dong C."/>
            <person name="Song C."/>
            <person name="Wang X."/>
            <person name="Zheng X."/>
            <person name="Niu Y."/>
            <person name="Chen S."/>
            <person name="Feng W."/>
        </authorList>
    </citation>
    <scope>NUCLEOTIDE SEQUENCE [LARGE SCALE GENOMIC DNA]</scope>
    <source>
        <strain evidence="3">DH-2019</strain>
    </source>
</reference>
<evidence type="ECO:0000313" key="4">
    <source>
        <dbReference type="Proteomes" id="UP001318860"/>
    </source>
</evidence>
<comment type="caution">
    <text evidence="3">The sequence shown here is derived from an EMBL/GenBank/DDBJ whole genome shotgun (WGS) entry which is preliminary data.</text>
</comment>
<dbReference type="PANTHER" id="PTHR37614:SF2">
    <property type="entry name" value="OS02G0121400 PROTEIN"/>
    <property type="match status" value="1"/>
</dbReference>
<dbReference type="EMBL" id="JABTTQ020003064">
    <property type="protein sequence ID" value="KAK6120519.1"/>
    <property type="molecule type" value="Genomic_DNA"/>
</dbReference>
<gene>
    <name evidence="3" type="ORF">DH2020_045736</name>
</gene>
<keyword evidence="1" id="KW-0175">Coiled coil</keyword>
<evidence type="ECO:0000256" key="1">
    <source>
        <dbReference type="SAM" id="Coils"/>
    </source>
</evidence>
<sequence>MNEIRTISRDKQSSLLGSATEDENFVAQILIDLPNIIRKSESLLVFKWGNKKRRSRLDEGASSSRAPSSYQMTDVGIEERKPRAKAEEEVVAAASPVTPLSFPASESDEKSWHAFRKSSNKRSREEYMDMIEELTKRRNLLRGEIENVTKYYNKLNAHNSELKAMKQEVLNSCIRKEEPEMEIRLEMNLGMELTQNHQFSMAPHQQPLFADEKFQNSLGPITAQFYSSYSGLGSVHHVGPLGIPDLNLAAGEVFGVDPYQPLDVSRDLSDKRARFAEARRRRSGIIKIKSMRRACGIKLPGTS</sequence>
<feature type="compositionally biased region" description="Polar residues" evidence="2">
    <location>
        <begin position="61"/>
        <end position="72"/>
    </location>
</feature>
<dbReference type="Proteomes" id="UP001318860">
    <property type="component" value="Unassembled WGS sequence"/>
</dbReference>
<accession>A0ABR0UDB0</accession>
<protein>
    <submittedName>
        <fullName evidence="3">Uncharacterized protein</fullName>
    </submittedName>
</protein>
<keyword evidence="4" id="KW-1185">Reference proteome</keyword>
<evidence type="ECO:0000313" key="3">
    <source>
        <dbReference type="EMBL" id="KAK6120519.1"/>
    </source>
</evidence>
<evidence type="ECO:0000256" key="2">
    <source>
        <dbReference type="SAM" id="MobiDB-lite"/>
    </source>
</evidence>
<name>A0ABR0UDB0_REHGL</name>